<accession>A0AAF0WN33</accession>
<evidence type="ECO:0000256" key="1">
    <source>
        <dbReference type="SAM" id="MobiDB-lite"/>
    </source>
</evidence>
<evidence type="ECO:0008006" key="4">
    <source>
        <dbReference type="Google" id="ProtNLM"/>
    </source>
</evidence>
<dbReference type="SUPFAM" id="SSF140996">
    <property type="entry name" value="Hermes dimerisation domain"/>
    <property type="match status" value="1"/>
</dbReference>
<dbReference type="SUPFAM" id="SSF53098">
    <property type="entry name" value="Ribonuclease H-like"/>
    <property type="match status" value="1"/>
</dbReference>
<proteinExistence type="predicted"/>
<dbReference type="PANTHER" id="PTHR46481:SF8">
    <property type="entry name" value="ZINC FINGER BED DOMAIN-CONTAINING PROTEIN RICESLEEPER 1-LIKE"/>
    <property type="match status" value="1"/>
</dbReference>
<dbReference type="AlphaFoldDB" id="A0AAF0WN33"/>
<organism evidence="2 3">
    <name type="scientific">Daucus carota subsp. sativus</name>
    <name type="common">Carrot</name>
    <dbReference type="NCBI Taxonomy" id="79200"/>
    <lineage>
        <taxon>Eukaryota</taxon>
        <taxon>Viridiplantae</taxon>
        <taxon>Streptophyta</taxon>
        <taxon>Embryophyta</taxon>
        <taxon>Tracheophyta</taxon>
        <taxon>Spermatophyta</taxon>
        <taxon>Magnoliopsida</taxon>
        <taxon>eudicotyledons</taxon>
        <taxon>Gunneridae</taxon>
        <taxon>Pentapetalae</taxon>
        <taxon>asterids</taxon>
        <taxon>campanulids</taxon>
        <taxon>Apiales</taxon>
        <taxon>Apiaceae</taxon>
        <taxon>Apioideae</taxon>
        <taxon>Scandiceae</taxon>
        <taxon>Daucinae</taxon>
        <taxon>Daucus</taxon>
        <taxon>Daucus sect. Daucus</taxon>
    </lineage>
</organism>
<sequence>MLKKNGTSALGNHLKNTCRTSPVYKGNVNKKQKTLESFPVSFKSEGGKTLEVHEFSQERGRRSLSKMYIKDNRPFSIVEDEGFIEFVWDLNPRFKLPLRWTVARDCLKGQRVSLTTDTWNSVQNINYMCLTAHWVDDNWKLVKKILNFCQISSHKGETIGKLVYACLAKWGIDRVFTVTVDNASSNEGAIRYLKKQLKGPGAILDCVYMHLRCCAHVINPLVKDGLEDQHKSVVRIRKAVRYVRSSPARLKKFEECVEKEKIKCEKKVNLDVDTRWNSTYLMLETAVKNENAFYRLREDDSTCVDYFFGGDDEDASTNTRGRKRKKDLVVGPPGVDDWENN</sequence>
<dbReference type="InterPro" id="IPR012337">
    <property type="entry name" value="RNaseH-like_sf"/>
</dbReference>
<reference evidence="2" key="1">
    <citation type="journal article" date="2016" name="Nat. Genet.">
        <title>A high-quality carrot genome assembly provides new insights into carotenoid accumulation and asterid genome evolution.</title>
        <authorList>
            <person name="Iorizzo M."/>
            <person name="Ellison S."/>
            <person name="Senalik D."/>
            <person name="Zeng P."/>
            <person name="Satapoomin P."/>
            <person name="Huang J."/>
            <person name="Bowman M."/>
            <person name="Iovene M."/>
            <person name="Sanseverino W."/>
            <person name="Cavagnaro P."/>
            <person name="Yildiz M."/>
            <person name="Macko-Podgorni A."/>
            <person name="Moranska E."/>
            <person name="Grzebelus E."/>
            <person name="Grzebelus D."/>
            <person name="Ashrafi H."/>
            <person name="Zheng Z."/>
            <person name="Cheng S."/>
            <person name="Spooner D."/>
            <person name="Van Deynze A."/>
            <person name="Simon P."/>
        </authorList>
    </citation>
    <scope>NUCLEOTIDE SEQUENCE</scope>
    <source>
        <tissue evidence="2">Leaf</tissue>
    </source>
</reference>
<protein>
    <recommendedName>
        <fullName evidence="4">hAT-like transposase RNase-H fold domain-containing protein</fullName>
    </recommendedName>
</protein>
<gene>
    <name evidence="2" type="ORF">DCAR_0312193</name>
</gene>
<dbReference type="PANTHER" id="PTHR46481">
    <property type="entry name" value="ZINC FINGER BED DOMAIN-CONTAINING PROTEIN 4"/>
    <property type="match status" value="1"/>
</dbReference>
<reference evidence="2" key="2">
    <citation type="submission" date="2022-03" db="EMBL/GenBank/DDBJ databases">
        <title>Draft title - Genomic analysis of global carrot germplasm unveils the trajectory of domestication and the origin of high carotenoid orange carrot.</title>
        <authorList>
            <person name="Iorizzo M."/>
            <person name="Ellison S."/>
            <person name="Senalik D."/>
            <person name="Macko-Podgorni A."/>
            <person name="Grzebelus D."/>
            <person name="Bostan H."/>
            <person name="Rolling W."/>
            <person name="Curaba J."/>
            <person name="Simon P."/>
        </authorList>
    </citation>
    <scope>NUCLEOTIDE SEQUENCE</scope>
    <source>
        <tissue evidence="2">Leaf</tissue>
    </source>
</reference>
<dbReference type="Gene3D" id="1.10.10.1070">
    <property type="entry name" value="Zinc finger, BED domain-containing"/>
    <property type="match status" value="1"/>
</dbReference>
<dbReference type="InterPro" id="IPR052035">
    <property type="entry name" value="ZnF_BED_domain_contain"/>
</dbReference>
<dbReference type="Proteomes" id="UP000077755">
    <property type="component" value="Chromosome 3"/>
</dbReference>
<evidence type="ECO:0000313" key="2">
    <source>
        <dbReference type="EMBL" id="WOG92915.1"/>
    </source>
</evidence>
<keyword evidence="3" id="KW-1185">Reference proteome</keyword>
<evidence type="ECO:0000313" key="3">
    <source>
        <dbReference type="Proteomes" id="UP000077755"/>
    </source>
</evidence>
<dbReference type="EMBL" id="CP093345">
    <property type="protein sequence ID" value="WOG92915.1"/>
    <property type="molecule type" value="Genomic_DNA"/>
</dbReference>
<feature type="region of interest" description="Disordered" evidence="1">
    <location>
        <begin position="316"/>
        <end position="341"/>
    </location>
</feature>
<name>A0AAF0WN33_DAUCS</name>